<dbReference type="InterPro" id="IPR054418">
    <property type="entry name" value="MQNX/HUTI_composite_N"/>
</dbReference>
<dbReference type="GO" id="GO:0008270">
    <property type="term" value="F:zinc ion binding"/>
    <property type="evidence" value="ECO:0007669"/>
    <property type="project" value="UniProtKB-UniRule"/>
</dbReference>
<name>A0A840WV40_9RHOB</name>
<dbReference type="InterPro" id="IPR014311">
    <property type="entry name" value="Guanine_deaminase"/>
</dbReference>
<reference evidence="11 12" key="1">
    <citation type="submission" date="2020-08" db="EMBL/GenBank/DDBJ databases">
        <title>Genomic Encyclopedia of Type Strains, Phase IV (KMG-IV): sequencing the most valuable type-strain genomes for metagenomic binning, comparative biology and taxonomic classification.</title>
        <authorList>
            <person name="Goeker M."/>
        </authorList>
    </citation>
    <scope>NUCLEOTIDE SEQUENCE [LARGE SCALE GENOMIC DNA]</scope>
    <source>
        <strain evidence="11 12">DSM 103377</strain>
    </source>
</reference>
<dbReference type="EMBL" id="JACIJS010000003">
    <property type="protein sequence ID" value="MBB5515070.1"/>
    <property type="molecule type" value="Genomic_DNA"/>
</dbReference>
<keyword evidence="6 8" id="KW-0862">Zinc</keyword>
<dbReference type="InterPro" id="IPR011059">
    <property type="entry name" value="Metal-dep_hydrolase_composite"/>
</dbReference>
<keyword evidence="12" id="KW-1185">Reference proteome</keyword>
<evidence type="ECO:0000259" key="10">
    <source>
        <dbReference type="Pfam" id="PF22039"/>
    </source>
</evidence>
<dbReference type="GO" id="GO:0005829">
    <property type="term" value="C:cytosol"/>
    <property type="evidence" value="ECO:0007669"/>
    <property type="project" value="TreeGrafter"/>
</dbReference>
<dbReference type="GO" id="GO:0008892">
    <property type="term" value="F:guanine deaminase activity"/>
    <property type="evidence" value="ECO:0007669"/>
    <property type="project" value="UniProtKB-UniRule"/>
</dbReference>
<evidence type="ECO:0000256" key="1">
    <source>
        <dbReference type="ARBA" id="ARBA00004984"/>
    </source>
</evidence>
<dbReference type="EC" id="3.5.4.3" evidence="3 7"/>
<feature type="domain" description="Amidohydrolase-related" evidence="9">
    <location>
        <begin position="67"/>
        <end position="429"/>
    </location>
</feature>
<proteinExistence type="inferred from homology"/>
<comment type="catalytic activity">
    <reaction evidence="8">
        <text>guanine + H2O + H(+) = xanthine + NH4(+)</text>
        <dbReference type="Rhea" id="RHEA:14665"/>
        <dbReference type="ChEBI" id="CHEBI:15377"/>
        <dbReference type="ChEBI" id="CHEBI:15378"/>
        <dbReference type="ChEBI" id="CHEBI:16235"/>
        <dbReference type="ChEBI" id="CHEBI:17712"/>
        <dbReference type="ChEBI" id="CHEBI:28938"/>
        <dbReference type="EC" id="3.5.4.3"/>
    </reaction>
</comment>
<dbReference type="UniPathway" id="UPA00603">
    <property type="reaction ID" value="UER00660"/>
</dbReference>
<dbReference type="Gene3D" id="2.30.40.10">
    <property type="entry name" value="Urease, subunit C, domain 1"/>
    <property type="match status" value="1"/>
</dbReference>
<evidence type="ECO:0000256" key="7">
    <source>
        <dbReference type="NCBIfam" id="TIGR02967"/>
    </source>
</evidence>
<comment type="caution">
    <text evidence="11">The sequence shown here is derived from an EMBL/GenBank/DDBJ whole genome shotgun (WGS) entry which is preliminary data.</text>
</comment>
<evidence type="ECO:0000313" key="12">
    <source>
        <dbReference type="Proteomes" id="UP000553766"/>
    </source>
</evidence>
<dbReference type="PANTHER" id="PTHR11271">
    <property type="entry name" value="GUANINE DEAMINASE"/>
    <property type="match status" value="1"/>
</dbReference>
<comment type="pathway">
    <text evidence="1 8">Purine metabolism; guanine degradation; xanthine from guanine: step 1/1.</text>
</comment>
<dbReference type="Pfam" id="PF01979">
    <property type="entry name" value="Amidohydro_1"/>
    <property type="match status" value="1"/>
</dbReference>
<dbReference type="InterPro" id="IPR006680">
    <property type="entry name" value="Amidohydro-rel"/>
</dbReference>
<accession>A0A840WV40</accession>
<sequence length="433" mass="46462">MISHILLGQTLQFTGSPFAEPVEAVTRHLRHGAVGIHDGRIVEVGDASQMRAAHPKAEVTDMGTALLLPGFVDAHAHFPQTRIIASWGKQLLDWLQTYTFPEEARFHDPAYAREVARAYLDACLAHGITSAASFCTIHPESVDALFTEAEARGMRIAAGRVMMDRNDLYPALQDSVQSAHDESAALIAKWHGRGRLTYAVTPRFSLTSTREQLEMAGALWAAHPGTLMQTHLSEQVPEIARMHELFPEAQDYLSTYETRGLIGPGAMMGHAIHLEPREIAVMRDTGTGVVHCPTSNMFIGSGLCDVAGLIAEGIPVGLATDVGGGSSFSMLHSMAAAYEVGQLRGTALHPAQLLWLATAGSAGVMRMGDKIGTLAPGYEADIIALNLSSTPIIAGRAARADDIWEALFPTIMMGDDRAVAGVWVGGKSVSRRV</sequence>
<evidence type="ECO:0000256" key="4">
    <source>
        <dbReference type="ARBA" id="ARBA00022723"/>
    </source>
</evidence>
<protein>
    <recommendedName>
        <fullName evidence="3 7">Guanine deaminase</fullName>
        <shortName evidence="8">Guanase</shortName>
        <ecNumber evidence="3 7">3.5.4.3</ecNumber>
    </recommendedName>
    <alternativeName>
        <fullName evidence="8">Guanine aminohydrolase</fullName>
    </alternativeName>
</protein>
<evidence type="ECO:0000256" key="2">
    <source>
        <dbReference type="ARBA" id="ARBA00006745"/>
    </source>
</evidence>
<gene>
    <name evidence="11" type="ORF">FHS89_001080</name>
</gene>
<evidence type="ECO:0000313" key="11">
    <source>
        <dbReference type="EMBL" id="MBB5515070.1"/>
    </source>
</evidence>
<dbReference type="InterPro" id="IPR051607">
    <property type="entry name" value="Metallo-dep_hydrolases"/>
</dbReference>
<dbReference type="AlphaFoldDB" id="A0A840WV40"/>
<dbReference type="NCBIfam" id="NF006679">
    <property type="entry name" value="PRK09228.1"/>
    <property type="match status" value="1"/>
</dbReference>
<dbReference type="InterPro" id="IPR032466">
    <property type="entry name" value="Metal_Hydrolase"/>
</dbReference>
<comment type="similarity">
    <text evidence="2 8">Belongs to the metallo-dependent hydrolases superfamily. ATZ/TRZ family.</text>
</comment>
<keyword evidence="5 8" id="KW-0378">Hydrolase</keyword>
<organism evidence="11 12">
    <name type="scientific">Rubricella aquisinus</name>
    <dbReference type="NCBI Taxonomy" id="2028108"/>
    <lineage>
        <taxon>Bacteria</taxon>
        <taxon>Pseudomonadati</taxon>
        <taxon>Pseudomonadota</taxon>
        <taxon>Alphaproteobacteria</taxon>
        <taxon>Rhodobacterales</taxon>
        <taxon>Paracoccaceae</taxon>
        <taxon>Rubricella</taxon>
    </lineage>
</organism>
<dbReference type="NCBIfam" id="TIGR02967">
    <property type="entry name" value="guan_deamin"/>
    <property type="match status" value="1"/>
</dbReference>
<comment type="cofactor">
    <cofactor evidence="8">
        <name>Zn(2+)</name>
        <dbReference type="ChEBI" id="CHEBI:29105"/>
    </cofactor>
    <text evidence="8">Binds 1 zinc ion per subunit.</text>
</comment>
<dbReference type="SUPFAM" id="SSF51338">
    <property type="entry name" value="Composite domain of metallo-dependent hydrolases"/>
    <property type="match status" value="1"/>
</dbReference>
<evidence type="ECO:0000256" key="8">
    <source>
        <dbReference type="RuleBase" id="RU366009"/>
    </source>
</evidence>
<keyword evidence="4 8" id="KW-0479">Metal-binding</keyword>
<dbReference type="Gene3D" id="3.20.20.140">
    <property type="entry name" value="Metal-dependent hydrolases"/>
    <property type="match status" value="1"/>
</dbReference>
<dbReference type="SUPFAM" id="SSF51556">
    <property type="entry name" value="Metallo-dependent hydrolases"/>
    <property type="match status" value="1"/>
</dbReference>
<dbReference type="GO" id="GO:0006147">
    <property type="term" value="P:guanine catabolic process"/>
    <property type="evidence" value="ECO:0007669"/>
    <property type="project" value="UniProtKB-UniRule"/>
</dbReference>
<feature type="domain" description="Aminodeoxyfutalosine deaminase/Imidazolonepropionase-like composite" evidence="10">
    <location>
        <begin position="32"/>
        <end position="57"/>
    </location>
</feature>
<dbReference type="Pfam" id="PF22039">
    <property type="entry name" value="HUTI_composite_bact"/>
    <property type="match status" value="1"/>
</dbReference>
<dbReference type="PANTHER" id="PTHR11271:SF6">
    <property type="entry name" value="GUANINE DEAMINASE"/>
    <property type="match status" value="1"/>
</dbReference>
<evidence type="ECO:0000256" key="6">
    <source>
        <dbReference type="ARBA" id="ARBA00022833"/>
    </source>
</evidence>
<evidence type="ECO:0000256" key="3">
    <source>
        <dbReference type="ARBA" id="ARBA00012781"/>
    </source>
</evidence>
<evidence type="ECO:0000259" key="9">
    <source>
        <dbReference type="Pfam" id="PF01979"/>
    </source>
</evidence>
<comment type="function">
    <text evidence="8">Catalyzes the hydrolytic deamination of guanine, producing xanthine and ammonia.</text>
</comment>
<dbReference type="Proteomes" id="UP000553766">
    <property type="component" value="Unassembled WGS sequence"/>
</dbReference>
<evidence type="ECO:0000256" key="5">
    <source>
        <dbReference type="ARBA" id="ARBA00022801"/>
    </source>
</evidence>